<dbReference type="EMBL" id="JAQIZT010000019">
    <property type="protein sequence ID" value="KAJ6951296.1"/>
    <property type="molecule type" value="Genomic_DNA"/>
</dbReference>
<dbReference type="AlphaFoldDB" id="A0AAD6PPV1"/>
<proteinExistence type="predicted"/>
<evidence type="ECO:0000313" key="2">
    <source>
        <dbReference type="Proteomes" id="UP001164929"/>
    </source>
</evidence>
<dbReference type="Proteomes" id="UP001164929">
    <property type="component" value="Chromosome 19"/>
</dbReference>
<sequence length="91" mass="10076">MEDSSLDLQTDPFINKHHGNSNIIWTSQPVNALSGFSFVLLIASSNAIDGPDVRAEFEKAGINTHFIPFIRNCFLITRTPKISHILGSHDV</sequence>
<accession>A0AAD6PPV1</accession>
<keyword evidence="2" id="KW-1185">Reference proteome</keyword>
<protein>
    <submittedName>
        <fullName evidence="1">Uncharacterized protein</fullName>
    </submittedName>
</protein>
<comment type="caution">
    <text evidence="1">The sequence shown here is derived from an EMBL/GenBank/DDBJ whole genome shotgun (WGS) entry which is preliminary data.</text>
</comment>
<gene>
    <name evidence="1" type="ORF">NC653_040637</name>
</gene>
<reference evidence="1" key="1">
    <citation type="journal article" date="2023" name="Mol. Ecol. Resour.">
        <title>Chromosome-level genome assembly of a triploid poplar Populus alba 'Berolinensis'.</title>
        <authorList>
            <person name="Chen S."/>
            <person name="Yu Y."/>
            <person name="Wang X."/>
            <person name="Wang S."/>
            <person name="Zhang T."/>
            <person name="Zhou Y."/>
            <person name="He R."/>
            <person name="Meng N."/>
            <person name="Wang Y."/>
            <person name="Liu W."/>
            <person name="Liu Z."/>
            <person name="Liu J."/>
            <person name="Guo Q."/>
            <person name="Huang H."/>
            <person name="Sederoff R.R."/>
            <person name="Wang G."/>
            <person name="Qu G."/>
            <person name="Chen S."/>
        </authorList>
    </citation>
    <scope>NUCLEOTIDE SEQUENCE</scope>
    <source>
        <strain evidence="1">SC-2020</strain>
    </source>
</reference>
<name>A0AAD6PPV1_9ROSI</name>
<organism evidence="1 2">
    <name type="scientific">Populus alba x Populus x berolinensis</name>
    <dbReference type="NCBI Taxonomy" id="444605"/>
    <lineage>
        <taxon>Eukaryota</taxon>
        <taxon>Viridiplantae</taxon>
        <taxon>Streptophyta</taxon>
        <taxon>Embryophyta</taxon>
        <taxon>Tracheophyta</taxon>
        <taxon>Spermatophyta</taxon>
        <taxon>Magnoliopsida</taxon>
        <taxon>eudicotyledons</taxon>
        <taxon>Gunneridae</taxon>
        <taxon>Pentapetalae</taxon>
        <taxon>rosids</taxon>
        <taxon>fabids</taxon>
        <taxon>Malpighiales</taxon>
        <taxon>Salicaceae</taxon>
        <taxon>Saliceae</taxon>
        <taxon>Populus</taxon>
    </lineage>
</organism>
<evidence type="ECO:0000313" key="1">
    <source>
        <dbReference type="EMBL" id="KAJ6951296.1"/>
    </source>
</evidence>